<dbReference type="Proteomes" id="UP000631114">
    <property type="component" value="Unassembled WGS sequence"/>
</dbReference>
<comment type="similarity">
    <text evidence="2">Belongs to the ASF1 family.</text>
</comment>
<name>A0A835IE44_9MAGN</name>
<dbReference type="GO" id="GO:0005634">
    <property type="term" value="C:nucleus"/>
    <property type="evidence" value="ECO:0007669"/>
    <property type="project" value="UniProtKB-SubCell"/>
</dbReference>
<feature type="compositionally biased region" description="Basic residues" evidence="7">
    <location>
        <begin position="1"/>
        <end position="16"/>
    </location>
</feature>
<evidence type="ECO:0000256" key="1">
    <source>
        <dbReference type="ARBA" id="ARBA00004123"/>
    </source>
</evidence>
<organism evidence="8 9">
    <name type="scientific">Coptis chinensis</name>
    <dbReference type="NCBI Taxonomy" id="261450"/>
    <lineage>
        <taxon>Eukaryota</taxon>
        <taxon>Viridiplantae</taxon>
        <taxon>Streptophyta</taxon>
        <taxon>Embryophyta</taxon>
        <taxon>Tracheophyta</taxon>
        <taxon>Spermatophyta</taxon>
        <taxon>Magnoliopsida</taxon>
        <taxon>Ranunculales</taxon>
        <taxon>Ranunculaceae</taxon>
        <taxon>Coptidoideae</taxon>
        <taxon>Coptis</taxon>
    </lineage>
</organism>
<keyword evidence="5" id="KW-0143">Chaperone</keyword>
<keyword evidence="3" id="KW-0805">Transcription regulation</keyword>
<comment type="subcellular location">
    <subcellularLocation>
        <location evidence="1">Nucleus</location>
    </subcellularLocation>
</comment>
<dbReference type="Gene3D" id="2.60.40.1490">
    <property type="entry name" value="Histone chaperone ASF1-like"/>
    <property type="match status" value="1"/>
</dbReference>
<keyword evidence="6" id="KW-0539">Nucleus</keyword>
<dbReference type="GO" id="GO:0006335">
    <property type="term" value="P:DNA replication-dependent chromatin assembly"/>
    <property type="evidence" value="ECO:0007669"/>
    <property type="project" value="TreeGrafter"/>
</dbReference>
<evidence type="ECO:0000256" key="3">
    <source>
        <dbReference type="ARBA" id="ARBA00023015"/>
    </source>
</evidence>
<dbReference type="GO" id="GO:0042393">
    <property type="term" value="F:histone binding"/>
    <property type="evidence" value="ECO:0007669"/>
    <property type="project" value="TreeGrafter"/>
</dbReference>
<dbReference type="OrthoDB" id="29755at2759"/>
<dbReference type="PANTHER" id="PTHR12040">
    <property type="entry name" value="ANTI-SILENCING PROTEIN 1"/>
    <property type="match status" value="1"/>
</dbReference>
<feature type="compositionally biased region" description="Basic and acidic residues" evidence="7">
    <location>
        <begin position="23"/>
        <end position="34"/>
    </location>
</feature>
<feature type="compositionally biased region" description="Basic and acidic residues" evidence="7">
    <location>
        <begin position="90"/>
        <end position="111"/>
    </location>
</feature>
<gene>
    <name evidence="8" type="ORF">IFM89_022491</name>
</gene>
<dbReference type="EMBL" id="JADFTS010000003">
    <property type="protein sequence ID" value="KAF9615229.1"/>
    <property type="molecule type" value="Genomic_DNA"/>
</dbReference>
<dbReference type="GO" id="GO:0000785">
    <property type="term" value="C:chromatin"/>
    <property type="evidence" value="ECO:0007669"/>
    <property type="project" value="TreeGrafter"/>
</dbReference>
<sequence>MPMQRKKIRGAKKRKAGVNPEINKADPPDPSKIRQEDIIGVTIERRTSPKVLIDRIQRNILGDKPRVTKFPINFHPKPMRTEGAGPFTDRPAENIESGEHPPSPDHASDEA</sequence>
<reference evidence="8 9" key="1">
    <citation type="submission" date="2020-10" db="EMBL/GenBank/DDBJ databases">
        <title>The Coptis chinensis genome and diversification of protoberbering-type alkaloids.</title>
        <authorList>
            <person name="Wang B."/>
            <person name="Shu S."/>
            <person name="Song C."/>
            <person name="Liu Y."/>
        </authorList>
    </citation>
    <scope>NUCLEOTIDE SEQUENCE [LARGE SCALE GENOMIC DNA]</scope>
    <source>
        <strain evidence="8">HL-2020</strain>
        <tissue evidence="8">Leaf</tissue>
    </source>
</reference>
<evidence type="ECO:0000256" key="2">
    <source>
        <dbReference type="ARBA" id="ARBA00006051"/>
    </source>
</evidence>
<evidence type="ECO:0000256" key="6">
    <source>
        <dbReference type="ARBA" id="ARBA00023242"/>
    </source>
</evidence>
<dbReference type="InterPro" id="IPR036747">
    <property type="entry name" value="ASF1-like_sf"/>
</dbReference>
<evidence type="ECO:0000313" key="9">
    <source>
        <dbReference type="Proteomes" id="UP000631114"/>
    </source>
</evidence>
<comment type="caution">
    <text evidence="8">The sequence shown here is derived from an EMBL/GenBank/DDBJ whole genome shotgun (WGS) entry which is preliminary data.</text>
</comment>
<dbReference type="InterPro" id="IPR006818">
    <property type="entry name" value="ASF1-like"/>
</dbReference>
<feature type="region of interest" description="Disordered" evidence="7">
    <location>
        <begin position="1"/>
        <end position="34"/>
    </location>
</feature>
<feature type="region of interest" description="Disordered" evidence="7">
    <location>
        <begin position="71"/>
        <end position="111"/>
    </location>
</feature>
<evidence type="ECO:0000313" key="8">
    <source>
        <dbReference type="EMBL" id="KAF9615229.1"/>
    </source>
</evidence>
<accession>A0A835IE44</accession>
<dbReference type="AlphaFoldDB" id="A0A835IE44"/>
<keyword evidence="4" id="KW-0804">Transcription</keyword>
<evidence type="ECO:0000256" key="5">
    <source>
        <dbReference type="ARBA" id="ARBA00023186"/>
    </source>
</evidence>
<evidence type="ECO:0000256" key="4">
    <source>
        <dbReference type="ARBA" id="ARBA00023163"/>
    </source>
</evidence>
<keyword evidence="9" id="KW-1185">Reference proteome</keyword>
<proteinExistence type="inferred from homology"/>
<protein>
    <submittedName>
        <fullName evidence="8">Uncharacterized protein</fullName>
    </submittedName>
</protein>
<dbReference type="SUPFAM" id="SSF101546">
    <property type="entry name" value="ASF1-like"/>
    <property type="match status" value="1"/>
</dbReference>
<evidence type="ECO:0000256" key="7">
    <source>
        <dbReference type="SAM" id="MobiDB-lite"/>
    </source>
</evidence>
<dbReference type="PANTHER" id="PTHR12040:SF27">
    <property type="entry name" value="HISTONE CHAPERONE ASF1A"/>
    <property type="match status" value="1"/>
</dbReference>